<dbReference type="GO" id="GO:0004252">
    <property type="term" value="F:serine-type endopeptidase activity"/>
    <property type="evidence" value="ECO:0007669"/>
    <property type="project" value="InterPro"/>
</dbReference>
<evidence type="ECO:0000313" key="9">
    <source>
        <dbReference type="Proteomes" id="UP001044222"/>
    </source>
</evidence>
<dbReference type="InterPro" id="IPR035952">
    <property type="entry name" value="Rhomboid-like_sf"/>
</dbReference>
<name>A0A9D3M0G6_ANGAN</name>
<dbReference type="Pfam" id="PF01694">
    <property type="entry name" value="Rhomboid"/>
    <property type="match status" value="1"/>
</dbReference>
<accession>A0A9D3M0G6</accession>
<evidence type="ECO:0000256" key="2">
    <source>
        <dbReference type="ARBA" id="ARBA00022692"/>
    </source>
</evidence>
<keyword evidence="3 6" id="KW-1133">Transmembrane helix</keyword>
<keyword evidence="2 6" id="KW-0812">Transmembrane</keyword>
<evidence type="ECO:0000256" key="4">
    <source>
        <dbReference type="ARBA" id="ARBA00023136"/>
    </source>
</evidence>
<dbReference type="PANTHER" id="PTHR43066">
    <property type="entry name" value="RHOMBOID-RELATED PROTEIN"/>
    <property type="match status" value="1"/>
</dbReference>
<feature type="compositionally biased region" description="Polar residues" evidence="5">
    <location>
        <begin position="233"/>
        <end position="242"/>
    </location>
</feature>
<dbReference type="Gene3D" id="1.20.1540.10">
    <property type="entry name" value="Rhomboid-like"/>
    <property type="match status" value="1"/>
</dbReference>
<comment type="caution">
    <text evidence="8">The sequence shown here is derived from an EMBL/GenBank/DDBJ whole genome shotgun (WGS) entry which is preliminary data.</text>
</comment>
<comment type="subcellular location">
    <subcellularLocation>
        <location evidence="1">Membrane</location>
        <topology evidence="1">Multi-pass membrane protein</topology>
    </subcellularLocation>
</comment>
<feature type="domain" description="Peptidase S54 rhomboid" evidence="7">
    <location>
        <begin position="53"/>
        <end position="189"/>
    </location>
</feature>
<feature type="transmembrane region" description="Helical" evidence="6">
    <location>
        <begin position="93"/>
        <end position="114"/>
    </location>
</feature>
<dbReference type="Gene3D" id="1.10.8.10">
    <property type="entry name" value="DNA helicase RuvA subunit, C-terminal domain"/>
    <property type="match status" value="1"/>
</dbReference>
<evidence type="ECO:0000256" key="6">
    <source>
        <dbReference type="SAM" id="Phobius"/>
    </source>
</evidence>
<feature type="region of interest" description="Disordered" evidence="5">
    <location>
        <begin position="228"/>
        <end position="266"/>
    </location>
</feature>
<organism evidence="8 9">
    <name type="scientific">Anguilla anguilla</name>
    <name type="common">European freshwater eel</name>
    <name type="synonym">Muraena anguilla</name>
    <dbReference type="NCBI Taxonomy" id="7936"/>
    <lineage>
        <taxon>Eukaryota</taxon>
        <taxon>Metazoa</taxon>
        <taxon>Chordata</taxon>
        <taxon>Craniata</taxon>
        <taxon>Vertebrata</taxon>
        <taxon>Euteleostomi</taxon>
        <taxon>Actinopterygii</taxon>
        <taxon>Neopterygii</taxon>
        <taxon>Teleostei</taxon>
        <taxon>Anguilliformes</taxon>
        <taxon>Anguillidae</taxon>
        <taxon>Anguilla</taxon>
    </lineage>
</organism>
<evidence type="ECO:0000259" key="7">
    <source>
        <dbReference type="Pfam" id="PF01694"/>
    </source>
</evidence>
<feature type="compositionally biased region" description="Pro residues" evidence="5">
    <location>
        <begin position="252"/>
        <end position="262"/>
    </location>
</feature>
<dbReference type="SUPFAM" id="SSF46934">
    <property type="entry name" value="UBA-like"/>
    <property type="match status" value="1"/>
</dbReference>
<dbReference type="InterPro" id="IPR009060">
    <property type="entry name" value="UBA-like_sf"/>
</dbReference>
<dbReference type="EMBL" id="JAFIRN010000010">
    <property type="protein sequence ID" value="KAG5840334.1"/>
    <property type="molecule type" value="Genomic_DNA"/>
</dbReference>
<dbReference type="GO" id="GO:0016020">
    <property type="term" value="C:membrane"/>
    <property type="evidence" value="ECO:0007669"/>
    <property type="project" value="UniProtKB-SubCell"/>
</dbReference>
<dbReference type="InterPro" id="IPR022764">
    <property type="entry name" value="Peptidase_S54_rhomboid_dom"/>
</dbReference>
<feature type="transmembrane region" description="Helical" evidence="6">
    <location>
        <begin position="21"/>
        <end position="38"/>
    </location>
</feature>
<protein>
    <recommendedName>
        <fullName evidence="7">Peptidase S54 rhomboid domain-containing protein</fullName>
    </recommendedName>
</protein>
<dbReference type="AlphaFoldDB" id="A0A9D3M0G6"/>
<dbReference type="PANTHER" id="PTHR43066:SF16">
    <property type="entry name" value="RHOMBOID DOMAIN-CONTAINING PROTEIN 3"/>
    <property type="match status" value="1"/>
</dbReference>
<dbReference type="Proteomes" id="UP001044222">
    <property type="component" value="Chromosome 10"/>
</dbReference>
<feature type="transmembrane region" description="Helical" evidence="6">
    <location>
        <begin position="146"/>
        <end position="166"/>
    </location>
</feature>
<evidence type="ECO:0000313" key="8">
    <source>
        <dbReference type="EMBL" id="KAG5840334.1"/>
    </source>
</evidence>
<reference evidence="8" key="1">
    <citation type="submission" date="2021-01" db="EMBL/GenBank/DDBJ databases">
        <title>A chromosome-scale assembly of European eel, Anguilla anguilla.</title>
        <authorList>
            <person name="Henkel C."/>
            <person name="Jong-Raadsen S.A."/>
            <person name="Dufour S."/>
            <person name="Weltzien F.-A."/>
            <person name="Palstra A.P."/>
            <person name="Pelster B."/>
            <person name="Spaink H.P."/>
            <person name="Van Den Thillart G.E."/>
            <person name="Jansen H."/>
            <person name="Zahm M."/>
            <person name="Klopp C."/>
            <person name="Cedric C."/>
            <person name="Louis A."/>
            <person name="Berthelot C."/>
            <person name="Parey E."/>
            <person name="Roest Crollius H."/>
            <person name="Montfort J."/>
            <person name="Robinson-Rechavi M."/>
            <person name="Bucao C."/>
            <person name="Bouchez O."/>
            <person name="Gislard M."/>
            <person name="Lluch J."/>
            <person name="Milhes M."/>
            <person name="Lampietro C."/>
            <person name="Lopez Roques C."/>
            <person name="Donnadieu C."/>
            <person name="Braasch I."/>
            <person name="Desvignes T."/>
            <person name="Postlethwait J."/>
            <person name="Bobe J."/>
            <person name="Guiguen Y."/>
            <person name="Dirks R."/>
        </authorList>
    </citation>
    <scope>NUCLEOTIDE SEQUENCE</scope>
    <source>
        <strain evidence="8">Tag_6206</strain>
        <tissue evidence="8">Liver</tissue>
    </source>
</reference>
<evidence type="ECO:0000256" key="5">
    <source>
        <dbReference type="SAM" id="MobiDB-lite"/>
    </source>
</evidence>
<evidence type="ECO:0000256" key="1">
    <source>
        <dbReference type="ARBA" id="ARBA00004141"/>
    </source>
</evidence>
<sequence length="365" mass="39480">MHGIIRSEWSCFGSNRSGFPLGAAFLLTLMLSVWLGGIQNNLCLGPDGLFPGHQVHRLALHAISHEELFSLVYSAALLVVLGQSQERRLGTAAFLALSLFSMVLPPLLYVIVLSLSGGQYGRICGYSAAHLTMFTAQCGRLKQRRLLRFIPAWSLPWLLLLVSTVLMTESSILLHLCAICVGHCYSPAVIGRLQQAEKLAVWGVLPARVHLLISRDCLPTSIARQRPAPFRESLSTGQSASSHRPHWEASHPGPPQPWPPSPASDWLMEEPAAASQLQLLDEELLRAGILASLQDTAEGPGDKVEVPKSSVSSLRLQQLEKMGFPTEKAVVALAATGKLDGAISLLIDDRIGQEAVVTSKGKSQS</sequence>
<evidence type="ECO:0000256" key="3">
    <source>
        <dbReference type="ARBA" id="ARBA00022989"/>
    </source>
</evidence>
<dbReference type="SUPFAM" id="SSF144091">
    <property type="entry name" value="Rhomboid-like"/>
    <property type="match status" value="1"/>
</dbReference>
<keyword evidence="9" id="KW-1185">Reference proteome</keyword>
<gene>
    <name evidence="8" type="ORF">ANANG_G00187700</name>
</gene>
<keyword evidence="4 6" id="KW-0472">Membrane</keyword>
<proteinExistence type="predicted"/>